<gene>
    <name evidence="4" type="ORF">GBAR_LOCUS4841</name>
</gene>
<dbReference type="PANTHER" id="PTHR13802:SF52">
    <property type="entry name" value="MUCIN-4"/>
    <property type="match status" value="1"/>
</dbReference>
<dbReference type="Proteomes" id="UP001174909">
    <property type="component" value="Unassembled WGS sequence"/>
</dbReference>
<feature type="region of interest" description="Disordered" evidence="2">
    <location>
        <begin position="239"/>
        <end position="262"/>
    </location>
</feature>
<organism evidence="4 5">
    <name type="scientific">Geodia barretti</name>
    <name type="common">Barrett's horny sponge</name>
    <dbReference type="NCBI Taxonomy" id="519541"/>
    <lineage>
        <taxon>Eukaryota</taxon>
        <taxon>Metazoa</taxon>
        <taxon>Porifera</taxon>
        <taxon>Demospongiae</taxon>
        <taxon>Heteroscleromorpha</taxon>
        <taxon>Tetractinellida</taxon>
        <taxon>Astrophorina</taxon>
        <taxon>Geodiidae</taxon>
        <taxon>Geodia</taxon>
    </lineage>
</organism>
<dbReference type="PANTHER" id="PTHR13802">
    <property type="entry name" value="MUCIN 4-RELATED"/>
    <property type="match status" value="1"/>
</dbReference>
<proteinExistence type="predicted"/>
<keyword evidence="1" id="KW-1015">Disulfide bond</keyword>
<dbReference type="AlphaFoldDB" id="A0AA35R9P9"/>
<protein>
    <submittedName>
        <fullName evidence="4">Mucin-4</fullName>
    </submittedName>
</protein>
<dbReference type="InterPro" id="IPR003886">
    <property type="entry name" value="NIDO_dom"/>
</dbReference>
<accession>A0AA35R9P9</accession>
<feature type="domain" description="NIDO" evidence="3">
    <location>
        <begin position="78"/>
        <end position="196"/>
    </location>
</feature>
<dbReference type="InterPro" id="IPR051495">
    <property type="entry name" value="Epithelial_Barrier/Signaling"/>
</dbReference>
<evidence type="ECO:0000256" key="1">
    <source>
        <dbReference type="ARBA" id="ARBA00023157"/>
    </source>
</evidence>
<keyword evidence="5" id="KW-1185">Reference proteome</keyword>
<name>A0AA35R9P9_GEOBA</name>
<sequence>MGHRLRLQGGTRRLLAAFLALVATVFVDSSSALSLEFLELGSSSANLTGSLPRGDEVNSDPISLPNGFPFSNETESVVFVNVNGYLSFRTARDYTSPPEDISVYTHIIAPYWNDSDITEQGAVLYEVHTNGSQLDAVNSAISQDVGMAFEGVWLLVVYWNSIPTAADSSKRDSFQGVLVTDGTKSYCLFLYHCDLLESSRAAIGFSSSGNFFFNHQLSLSPVPVRLPVATLLTATGTLSSSKHTTMGSDQSSSQIPRGLSSEPLSTLTSAVRSLPLETISSSGRRTARTT</sequence>
<evidence type="ECO:0000313" key="4">
    <source>
        <dbReference type="EMBL" id="CAI8006661.1"/>
    </source>
</evidence>
<dbReference type="GO" id="GO:0007160">
    <property type="term" value="P:cell-matrix adhesion"/>
    <property type="evidence" value="ECO:0007669"/>
    <property type="project" value="InterPro"/>
</dbReference>
<dbReference type="EMBL" id="CASHTH010000706">
    <property type="protein sequence ID" value="CAI8006661.1"/>
    <property type="molecule type" value="Genomic_DNA"/>
</dbReference>
<feature type="compositionally biased region" description="Polar residues" evidence="2">
    <location>
        <begin position="242"/>
        <end position="255"/>
    </location>
</feature>
<comment type="caution">
    <text evidence="4">The sequence shown here is derived from an EMBL/GenBank/DDBJ whole genome shotgun (WGS) entry which is preliminary data.</text>
</comment>
<dbReference type="Pfam" id="PF06119">
    <property type="entry name" value="NIDO"/>
    <property type="match status" value="1"/>
</dbReference>
<evidence type="ECO:0000259" key="3">
    <source>
        <dbReference type="Pfam" id="PF06119"/>
    </source>
</evidence>
<evidence type="ECO:0000313" key="5">
    <source>
        <dbReference type="Proteomes" id="UP001174909"/>
    </source>
</evidence>
<evidence type="ECO:0000256" key="2">
    <source>
        <dbReference type="SAM" id="MobiDB-lite"/>
    </source>
</evidence>
<reference evidence="4" key="1">
    <citation type="submission" date="2023-03" db="EMBL/GenBank/DDBJ databases">
        <authorList>
            <person name="Steffen K."/>
            <person name="Cardenas P."/>
        </authorList>
    </citation>
    <scope>NUCLEOTIDE SEQUENCE</scope>
</reference>